<dbReference type="Gene3D" id="3.30.420.10">
    <property type="entry name" value="Ribonuclease H-like superfamily/Ribonuclease H"/>
    <property type="match status" value="1"/>
</dbReference>
<evidence type="ECO:0000256" key="1">
    <source>
        <dbReference type="ARBA" id="ARBA00000077"/>
    </source>
</evidence>
<evidence type="ECO:0000256" key="12">
    <source>
        <dbReference type="ARBA" id="ARBA00022801"/>
    </source>
</evidence>
<dbReference type="GO" id="GO:0004523">
    <property type="term" value="F:RNA-DNA hybrid ribonuclease activity"/>
    <property type="evidence" value="ECO:0007669"/>
    <property type="project" value="UniProtKB-UniRule"/>
</dbReference>
<dbReference type="STRING" id="51670.SAMN04488557_2273"/>
<accession>A0A1I7NHY9</accession>
<feature type="binding site" evidence="14 15">
    <location>
        <position position="170"/>
    </location>
    <ligand>
        <name>a divalent metal cation</name>
        <dbReference type="ChEBI" id="CHEBI:60240"/>
    </ligand>
</feature>
<dbReference type="GO" id="GO:0003723">
    <property type="term" value="F:RNA binding"/>
    <property type="evidence" value="ECO:0007669"/>
    <property type="project" value="UniProtKB-UniRule"/>
</dbReference>
<keyword evidence="10 14" id="KW-0479">Metal-binding</keyword>
<dbReference type="GO" id="GO:0030145">
    <property type="term" value="F:manganese ion binding"/>
    <property type="evidence" value="ECO:0007669"/>
    <property type="project" value="UniProtKB-UniRule"/>
</dbReference>
<keyword evidence="11 14" id="KW-0255">Endonuclease</keyword>
<evidence type="ECO:0000256" key="4">
    <source>
        <dbReference type="ARBA" id="ARBA00004496"/>
    </source>
</evidence>
<gene>
    <name evidence="14" type="primary">rnhB</name>
    <name evidence="18" type="ORF">SAMN04488557_2273</name>
</gene>
<keyword evidence="12 14" id="KW-0378">Hydrolase</keyword>
<dbReference type="GO" id="GO:0006298">
    <property type="term" value="P:mismatch repair"/>
    <property type="evidence" value="ECO:0007669"/>
    <property type="project" value="TreeGrafter"/>
</dbReference>
<feature type="binding site" evidence="14 15">
    <location>
        <position position="78"/>
    </location>
    <ligand>
        <name>a divalent metal cation</name>
        <dbReference type="ChEBI" id="CHEBI:60240"/>
    </ligand>
</feature>
<organism evidence="18 19">
    <name type="scientific">Hyphomicrobium facile</name>
    <dbReference type="NCBI Taxonomy" id="51670"/>
    <lineage>
        <taxon>Bacteria</taxon>
        <taxon>Pseudomonadati</taxon>
        <taxon>Pseudomonadota</taxon>
        <taxon>Alphaproteobacteria</taxon>
        <taxon>Hyphomicrobiales</taxon>
        <taxon>Hyphomicrobiaceae</taxon>
        <taxon>Hyphomicrobium</taxon>
    </lineage>
</organism>
<dbReference type="PANTHER" id="PTHR10954">
    <property type="entry name" value="RIBONUCLEASE H2 SUBUNIT A"/>
    <property type="match status" value="1"/>
</dbReference>
<dbReference type="PROSITE" id="PS51975">
    <property type="entry name" value="RNASE_H_2"/>
    <property type="match status" value="1"/>
</dbReference>
<evidence type="ECO:0000256" key="14">
    <source>
        <dbReference type="HAMAP-Rule" id="MF_00052"/>
    </source>
</evidence>
<keyword evidence="19" id="KW-1185">Reference proteome</keyword>
<dbReference type="InterPro" id="IPR012337">
    <property type="entry name" value="RNaseH-like_sf"/>
</dbReference>
<evidence type="ECO:0000256" key="16">
    <source>
        <dbReference type="RuleBase" id="RU003515"/>
    </source>
</evidence>
<dbReference type="NCBIfam" id="NF000594">
    <property type="entry name" value="PRK00015.1-1"/>
    <property type="match status" value="1"/>
</dbReference>
<evidence type="ECO:0000256" key="3">
    <source>
        <dbReference type="ARBA" id="ARBA00004065"/>
    </source>
</evidence>
<dbReference type="PANTHER" id="PTHR10954:SF18">
    <property type="entry name" value="RIBONUCLEASE HII"/>
    <property type="match status" value="1"/>
</dbReference>
<dbReference type="HAMAP" id="MF_00052_B">
    <property type="entry name" value="RNase_HII_B"/>
    <property type="match status" value="1"/>
</dbReference>
<comment type="function">
    <text evidence="3 14 16">Endonuclease that specifically degrades the RNA of RNA-DNA hybrids.</text>
</comment>
<evidence type="ECO:0000313" key="19">
    <source>
        <dbReference type="Proteomes" id="UP000199423"/>
    </source>
</evidence>
<evidence type="ECO:0000259" key="17">
    <source>
        <dbReference type="PROSITE" id="PS51975"/>
    </source>
</evidence>
<dbReference type="InterPro" id="IPR001352">
    <property type="entry name" value="RNase_HII/HIII"/>
</dbReference>
<evidence type="ECO:0000256" key="13">
    <source>
        <dbReference type="ARBA" id="ARBA00023211"/>
    </source>
</evidence>
<comment type="catalytic activity">
    <reaction evidence="1 14 15 16">
        <text>Endonucleolytic cleavage to 5'-phosphomonoester.</text>
        <dbReference type="EC" id="3.1.26.4"/>
    </reaction>
</comment>
<dbReference type="Proteomes" id="UP000199423">
    <property type="component" value="Unassembled WGS sequence"/>
</dbReference>
<dbReference type="GO" id="GO:0043137">
    <property type="term" value="P:DNA replication, removal of RNA primer"/>
    <property type="evidence" value="ECO:0007669"/>
    <property type="project" value="TreeGrafter"/>
</dbReference>
<protein>
    <recommendedName>
        <fullName evidence="7 14">Ribonuclease HII</fullName>
        <shortName evidence="14">RNase HII</shortName>
        <ecNumber evidence="6 14">3.1.26.4</ecNumber>
    </recommendedName>
</protein>
<evidence type="ECO:0000256" key="10">
    <source>
        <dbReference type="ARBA" id="ARBA00022723"/>
    </source>
</evidence>
<feature type="domain" description="RNase H type-2" evidence="17">
    <location>
        <begin position="72"/>
        <end position="261"/>
    </location>
</feature>
<keyword evidence="13 14" id="KW-0464">Manganese</keyword>
<dbReference type="EC" id="3.1.26.4" evidence="6 14"/>
<dbReference type="OrthoDB" id="9803420at2"/>
<keyword evidence="8 14" id="KW-0963">Cytoplasm</keyword>
<evidence type="ECO:0000256" key="9">
    <source>
        <dbReference type="ARBA" id="ARBA00022722"/>
    </source>
</evidence>
<dbReference type="InterPro" id="IPR022898">
    <property type="entry name" value="RNase_HII"/>
</dbReference>
<comment type="cofactor">
    <cofactor evidence="14 15">
        <name>Mn(2+)</name>
        <dbReference type="ChEBI" id="CHEBI:29035"/>
    </cofactor>
    <cofactor evidence="14 15">
        <name>Mg(2+)</name>
        <dbReference type="ChEBI" id="CHEBI:18420"/>
    </cofactor>
    <text evidence="14 15">Manganese or magnesium. Binds 1 divalent metal ion per monomer in the absence of substrate. May bind a second metal ion after substrate binding.</text>
</comment>
<dbReference type="RefSeq" id="WP_092867774.1">
    <property type="nucleotide sequence ID" value="NZ_FPCH01000002.1"/>
</dbReference>
<evidence type="ECO:0000256" key="5">
    <source>
        <dbReference type="ARBA" id="ARBA00007383"/>
    </source>
</evidence>
<evidence type="ECO:0000256" key="7">
    <source>
        <dbReference type="ARBA" id="ARBA00019179"/>
    </source>
</evidence>
<evidence type="ECO:0000256" key="11">
    <source>
        <dbReference type="ARBA" id="ARBA00022759"/>
    </source>
</evidence>
<evidence type="ECO:0000313" key="18">
    <source>
        <dbReference type="EMBL" id="SFV34272.1"/>
    </source>
</evidence>
<reference evidence="19" key="1">
    <citation type="submission" date="2016-10" db="EMBL/GenBank/DDBJ databases">
        <authorList>
            <person name="Varghese N."/>
            <person name="Submissions S."/>
        </authorList>
    </citation>
    <scope>NUCLEOTIDE SEQUENCE [LARGE SCALE GENOMIC DNA]</scope>
    <source>
        <strain evidence="19">DSM 1565</strain>
    </source>
</reference>
<dbReference type="EMBL" id="FPCH01000002">
    <property type="protein sequence ID" value="SFV34272.1"/>
    <property type="molecule type" value="Genomic_DNA"/>
</dbReference>
<comment type="similarity">
    <text evidence="5 14 16">Belongs to the RNase HII family.</text>
</comment>
<proteinExistence type="inferred from homology"/>
<dbReference type="InterPro" id="IPR024567">
    <property type="entry name" value="RNase_HII/HIII_dom"/>
</dbReference>
<evidence type="ECO:0000256" key="8">
    <source>
        <dbReference type="ARBA" id="ARBA00022490"/>
    </source>
</evidence>
<dbReference type="NCBIfam" id="NF000595">
    <property type="entry name" value="PRK00015.1-3"/>
    <property type="match status" value="1"/>
</dbReference>
<comment type="subcellular location">
    <subcellularLocation>
        <location evidence="4 14">Cytoplasm</location>
    </subcellularLocation>
</comment>
<dbReference type="GO" id="GO:0005737">
    <property type="term" value="C:cytoplasm"/>
    <property type="evidence" value="ECO:0007669"/>
    <property type="project" value="UniProtKB-SubCell"/>
</dbReference>
<evidence type="ECO:0000256" key="6">
    <source>
        <dbReference type="ARBA" id="ARBA00012180"/>
    </source>
</evidence>
<feature type="binding site" evidence="14 15">
    <location>
        <position position="79"/>
    </location>
    <ligand>
        <name>a divalent metal cation</name>
        <dbReference type="ChEBI" id="CHEBI:60240"/>
    </ligand>
</feature>
<keyword evidence="9 14" id="KW-0540">Nuclease</keyword>
<name>A0A1I7NHY9_9HYPH</name>
<comment type="cofactor">
    <cofactor evidence="2">
        <name>Mg(2+)</name>
        <dbReference type="ChEBI" id="CHEBI:18420"/>
    </cofactor>
</comment>
<dbReference type="Pfam" id="PF01351">
    <property type="entry name" value="RNase_HII"/>
    <property type="match status" value="1"/>
</dbReference>
<sequence>MTISLAYIRQRYLIEAQPLDAVTELALAADPRPGAKAILDAIARRRSANRSEGQRLRNLLRYENALWTKGVVHVAGVDEAGMSPLAGPVAAAAVIFKPGSRIPGIDDSKKLSAAARGRLAVQIKESALAWSVGFAEVAEIDSINIYWAGILAMRRAVEGLQSAPEHLLIDARRIKEIDVDQQAIVGGDAKSLTIAAASILAKTARDELMEKLDAEHPGYGFSKHKGYPVREHLAALKRLGACPIHRRSFAPVREVLGLADLPASVPSS</sequence>
<dbReference type="InterPro" id="IPR036397">
    <property type="entry name" value="RNaseH_sf"/>
</dbReference>
<evidence type="ECO:0000256" key="15">
    <source>
        <dbReference type="PROSITE-ProRule" id="PRU01319"/>
    </source>
</evidence>
<dbReference type="FunFam" id="3.30.420.10:FF:000006">
    <property type="entry name" value="Ribonuclease HII"/>
    <property type="match status" value="1"/>
</dbReference>
<dbReference type="AlphaFoldDB" id="A0A1I7NHY9"/>
<dbReference type="SUPFAM" id="SSF53098">
    <property type="entry name" value="Ribonuclease H-like"/>
    <property type="match status" value="1"/>
</dbReference>
<dbReference type="CDD" id="cd07182">
    <property type="entry name" value="RNase_HII_bacteria_HII_like"/>
    <property type="match status" value="1"/>
</dbReference>
<evidence type="ECO:0000256" key="2">
    <source>
        <dbReference type="ARBA" id="ARBA00001946"/>
    </source>
</evidence>
<dbReference type="GO" id="GO:0032299">
    <property type="term" value="C:ribonuclease H2 complex"/>
    <property type="evidence" value="ECO:0007669"/>
    <property type="project" value="TreeGrafter"/>
</dbReference>